<dbReference type="EMBL" id="FNEW01000001">
    <property type="protein sequence ID" value="SDJ24969.1"/>
    <property type="molecule type" value="Genomic_DNA"/>
</dbReference>
<evidence type="ECO:0000256" key="2">
    <source>
        <dbReference type="SAM" id="MobiDB-lite"/>
    </source>
</evidence>
<accession>A0A7Z7BHE3</accession>
<feature type="domain" description="Bacteriophage tail tape measure N-terminal" evidence="3">
    <location>
        <begin position="210"/>
        <end position="394"/>
    </location>
</feature>
<dbReference type="Gene3D" id="1.10.530.10">
    <property type="match status" value="1"/>
</dbReference>
<keyword evidence="1" id="KW-0175">Coiled coil</keyword>
<dbReference type="InterPro" id="IPR023346">
    <property type="entry name" value="Lysozyme-like_dom_sf"/>
</dbReference>
<feature type="coiled-coil region" evidence="1">
    <location>
        <begin position="872"/>
        <end position="906"/>
    </location>
</feature>
<comment type="caution">
    <text evidence="4">The sequence shown here is derived from an EMBL/GenBank/DDBJ whole genome shotgun (WGS) entry which is preliminary data.</text>
</comment>
<reference evidence="4 5" key="1">
    <citation type="submission" date="2016-10" db="EMBL/GenBank/DDBJ databases">
        <authorList>
            <person name="Varghese N."/>
            <person name="Submissions S."/>
        </authorList>
    </citation>
    <scope>NUCLEOTIDE SEQUENCE [LARGE SCALE GENOMIC DNA]</scope>
    <source>
        <strain evidence="4 5">PDC82</strain>
    </source>
</reference>
<organism evidence="4 5">
    <name type="scientific">Agrobacterium fabrum</name>
    <dbReference type="NCBI Taxonomy" id="1176649"/>
    <lineage>
        <taxon>Bacteria</taxon>
        <taxon>Pseudomonadati</taxon>
        <taxon>Pseudomonadota</taxon>
        <taxon>Alphaproteobacteria</taxon>
        <taxon>Hyphomicrobiales</taxon>
        <taxon>Rhizobiaceae</taxon>
        <taxon>Rhizobium/Agrobacterium group</taxon>
        <taxon>Agrobacterium</taxon>
        <taxon>Agrobacterium tumefaciens complex</taxon>
    </lineage>
</organism>
<protein>
    <submittedName>
        <fullName evidence="4">Prophage tail length tape measure protein</fullName>
    </submittedName>
</protein>
<proteinExistence type="predicted"/>
<dbReference type="Pfam" id="PF06791">
    <property type="entry name" value="TMP_2"/>
    <property type="match status" value="1"/>
</dbReference>
<dbReference type="InterPro" id="IPR009628">
    <property type="entry name" value="Phage_tape_measure_N"/>
</dbReference>
<name>A0A7Z7BHE3_9HYPH</name>
<dbReference type="RefSeq" id="WP_092731740.1">
    <property type="nucleotide sequence ID" value="NZ_FNEW01000001.1"/>
</dbReference>
<dbReference type="Proteomes" id="UP000198917">
    <property type="component" value="Unassembled WGS sequence"/>
</dbReference>
<evidence type="ECO:0000313" key="5">
    <source>
        <dbReference type="Proteomes" id="UP000198917"/>
    </source>
</evidence>
<evidence type="ECO:0000256" key="1">
    <source>
        <dbReference type="SAM" id="Coils"/>
    </source>
</evidence>
<feature type="coiled-coil region" evidence="1">
    <location>
        <begin position="8"/>
        <end position="72"/>
    </location>
</feature>
<evidence type="ECO:0000259" key="3">
    <source>
        <dbReference type="Pfam" id="PF06791"/>
    </source>
</evidence>
<dbReference type="SUPFAM" id="SSF53955">
    <property type="entry name" value="Lysozyme-like"/>
    <property type="match status" value="1"/>
</dbReference>
<dbReference type="AlphaFoldDB" id="A0A7Z7BHE3"/>
<gene>
    <name evidence="4" type="ORF">SAMN05428983_0816</name>
</gene>
<evidence type="ECO:0000313" key="4">
    <source>
        <dbReference type="EMBL" id="SDJ24969.1"/>
    </source>
</evidence>
<feature type="region of interest" description="Disordered" evidence="2">
    <location>
        <begin position="163"/>
        <end position="197"/>
    </location>
</feature>
<sequence length="1172" mass="125776">MASRERVVEFAVKARDEYSKVLRNLEQQQKRLSASAAAQSRRAVVGVAKGEIEAAVANYKRLSTEVDRYRAVQANAARTGALSASEMRELGDTIKLVRDRSREAMGALQQKRAALQQINGEARVGFASFSRLASEMQRGAVASTNESVALVNTTAELNKLTTASKKATTAQGALGDRMDSVGGSGGGKKKGSSAGGDPEDMLVYGLRPWQLTNLGYQVNDVVSGLAMGQAPLQVLAQQAGQFAQIWPNVMVSVARSIPQLVLLGGVLAPFIAVAMRLKEAGDSVEYFQRKLALSADGYRNTAQGLAGVSDEIKKLGISIDDARSLAAGFAADGLPTGQFAQFAKIAKSISDATGEGVVDAGQRLSQAFGGNVESVLELNKELNFLTLAQYDQVRAMKASGDEAGAMAFALDALKARAAASKVETSEWGKTLVEAKGAWNDFVQALQDTGVIQFVSREVQYFGRDIRNMTRDARAGAKALKDVFTTDLEDRIRDLRTSIQTEESLRSTGFTSGAAGMLGEDNLSKMKSELATLVSQRRELVEHVKDESLYSEKAYEATKKTVAATEQKKVAARDAVYQLQEQMSQETRLAQLNERQQYIEQKALEAKNRLLAEGVRLRQEEIDAELKKVRASAGSAYDAQRFGSNGGGYNSVADRIAGIESGGNPLAKNPNSSATGLGQFIESTWLRMFKQYFPDRAKNMTDSTILALRENADVSRSMIELYARENAAILQKAGVAVNEASVYLAHFLGPNGAVAVLTAQADTPVSKLLSSDAIKSNRNILDGKTAGDVVTWANQKAGASPVEVETQARLTEMGREYLTDYRKRVEQQQFELDLLSKSAKEAAVAKALRDEELKAREAGNDLTKEQRAETERLAALEFDRNNVNQKVNELLEKRSVLMERMDLAQQSGDHSLYATTFTELDAVNSKLNEAIASAIAFWQAMGGEGSVNAIANLQNIEIAIAQTTQRMRSQFLPTAEDLNKELADIGASAFDSMAEALAKGENAADAFFNALQQGIAQFLIDIGKAIVKQALFNLLTGGADASGGAGGGIASAITKLFSAKHSGGIVGNTTQSRRVNPAVFAGAQRYHSGGIVTDGLRQGEVPIVALEGEEVLTENDPRHSANGGGGKAVNLKVVNAFSPEDVLEAALSSVAGERVITNWMTRNQNKVNGALGR</sequence>